<feature type="compositionally biased region" description="Basic residues" evidence="1">
    <location>
        <begin position="672"/>
        <end position="685"/>
    </location>
</feature>
<feature type="compositionally biased region" description="Basic residues" evidence="1">
    <location>
        <begin position="801"/>
        <end position="814"/>
    </location>
</feature>
<feature type="compositionally biased region" description="Low complexity" evidence="1">
    <location>
        <begin position="822"/>
        <end position="851"/>
    </location>
</feature>
<feature type="region of interest" description="Disordered" evidence="1">
    <location>
        <begin position="480"/>
        <end position="875"/>
    </location>
</feature>
<keyword evidence="4" id="KW-1185">Reference proteome</keyword>
<dbReference type="SMART" id="SM00225">
    <property type="entry name" value="BTB"/>
    <property type="match status" value="1"/>
</dbReference>
<dbReference type="AlphaFoldDB" id="A0AAD8BBC9"/>
<dbReference type="InterPro" id="IPR011333">
    <property type="entry name" value="SKP1/BTB/POZ_sf"/>
</dbReference>
<dbReference type="PANTHER" id="PTHR45632">
    <property type="entry name" value="LD33804P"/>
    <property type="match status" value="1"/>
</dbReference>
<dbReference type="Proteomes" id="UP001233172">
    <property type="component" value="Unassembled WGS sequence"/>
</dbReference>
<feature type="compositionally biased region" description="Polar residues" evidence="1">
    <location>
        <begin position="649"/>
        <end position="659"/>
    </location>
</feature>
<feature type="compositionally biased region" description="Basic and acidic residues" evidence="1">
    <location>
        <begin position="758"/>
        <end position="773"/>
    </location>
</feature>
<dbReference type="Gene3D" id="1.25.40.420">
    <property type="match status" value="1"/>
</dbReference>
<dbReference type="Gene3D" id="3.30.710.10">
    <property type="entry name" value="Potassium Channel Kv1.1, Chain A"/>
    <property type="match status" value="1"/>
</dbReference>
<comment type="caution">
    <text evidence="3">The sequence shown here is derived from an EMBL/GenBank/DDBJ whole genome shotgun (WGS) entry which is preliminary data.</text>
</comment>
<organism evidence="3 4">
    <name type="scientific">Biomphalaria pfeifferi</name>
    <name type="common">Bloodfluke planorb</name>
    <name type="synonym">Freshwater snail</name>
    <dbReference type="NCBI Taxonomy" id="112525"/>
    <lineage>
        <taxon>Eukaryota</taxon>
        <taxon>Metazoa</taxon>
        <taxon>Spiralia</taxon>
        <taxon>Lophotrochozoa</taxon>
        <taxon>Mollusca</taxon>
        <taxon>Gastropoda</taxon>
        <taxon>Heterobranchia</taxon>
        <taxon>Euthyneura</taxon>
        <taxon>Panpulmonata</taxon>
        <taxon>Hygrophila</taxon>
        <taxon>Lymnaeoidea</taxon>
        <taxon>Planorbidae</taxon>
        <taxon>Biomphalaria</taxon>
    </lineage>
</organism>
<gene>
    <name evidence="3" type="ORF">Bpfe_019257</name>
</gene>
<feature type="domain" description="BTB" evidence="2">
    <location>
        <begin position="181"/>
        <end position="249"/>
    </location>
</feature>
<dbReference type="SUPFAM" id="SSF54695">
    <property type="entry name" value="POZ domain"/>
    <property type="match status" value="1"/>
</dbReference>
<dbReference type="SMART" id="SM00875">
    <property type="entry name" value="BACK"/>
    <property type="match status" value="1"/>
</dbReference>
<evidence type="ECO:0000313" key="4">
    <source>
        <dbReference type="Proteomes" id="UP001233172"/>
    </source>
</evidence>
<dbReference type="InterPro" id="IPR011705">
    <property type="entry name" value="BACK"/>
</dbReference>
<dbReference type="PROSITE" id="PS50097">
    <property type="entry name" value="BTB"/>
    <property type="match status" value="1"/>
</dbReference>
<dbReference type="Pfam" id="PF00651">
    <property type="entry name" value="BTB"/>
    <property type="match status" value="1"/>
</dbReference>
<evidence type="ECO:0000313" key="3">
    <source>
        <dbReference type="EMBL" id="KAK0051311.1"/>
    </source>
</evidence>
<dbReference type="EMBL" id="JASAOG010000105">
    <property type="protein sequence ID" value="KAK0051311.1"/>
    <property type="molecule type" value="Genomic_DNA"/>
</dbReference>
<sequence length="976" mass="112296">MSRQVCINNVFYTLNLKRVQVDTLDTMLDTNENKDGGFFSWLTPSKTKSKDDIPEPVEQEQNMKSMSSEDLESIPWYRTKIPARIKALFQRAKSSINEAESWADYQDDPDWSFPMVKAHVFILDTSGEPNWFPVGPALRFLNQSTATNAVRQFSSYTMERIHHYAMNGESLHSLYAARKLVDVLIHIENRTFYAHRCVLCTHSEYFANILLENDLPPYAVTDITLKHINPELFKRFLHFAYTGDVFVNLEILYPLRRLANILKSKSMKAKLMIFMAETGTMDLEQAIKILSENTDRDAMAIAVEVVKSNFKIVMNDARFFLFSFENVLEIISGDNLCVNSELDAFWAVLFWVAYDYANRINFFPQLLSEVRFTRMTSLELMDCAKVTDMIKLSEKCKKMLITANWICHAREIGLEDPLGLPEHPQRHCLVDRQHEPPTVSEFDQRFLKYMRLMNRDVKDFSSQKDNTKLNRKRVIFSEDDDDYEEKADEGQEMALIKDEPQEEPKEESKKSKKSKSPNQMPKEVYIREDTEDDEHKDDVLPPNTQPQWLTSEAQDEPEEKIKGKGRSRSMSIFNSEGDDLDTPQFDTEQKMTPTGEKKKKKKKEKEAKLPLSTTSSEDTSSQSKGEKSKEKKKKEKKSKDKKKKEKETNLSASTTSLNEAISPEAKEAQPKEKKKKDKKKSKKSPKSNAGEESEPKKKKHSKESENKTSINEEADTNEPQKHSILPSWLKKKPDKDQTKEPMITDNIEDLVLQPNQPMEKKESKVMKFIDNLKSRSQSETVLDSNDQPEPPGPPGQEEPKKKVKKKKKKKKDKKKIQDQNKNKQNNTLEETSLESSSSEEQSAISDSSTSTNKAKHVKENKSDNSRGHNVKASPKTKLLDISDSFILRSVQKPDGDALSLWENSVFPVQDNHILSGDILLPFRQQKIVLRKETIGSKTTVESMNQKHKNDEGLTHISKDDTDVNKNNCRIEKSLYL</sequence>
<evidence type="ECO:0000256" key="1">
    <source>
        <dbReference type="SAM" id="MobiDB-lite"/>
    </source>
</evidence>
<protein>
    <submittedName>
        <fullName evidence="3">Serrate RNA effector molecule</fullName>
    </submittedName>
</protein>
<feature type="compositionally biased region" description="Basic and acidic residues" evidence="1">
    <location>
        <begin position="495"/>
        <end position="509"/>
    </location>
</feature>
<dbReference type="CDD" id="cd18186">
    <property type="entry name" value="BTB_POZ_ZBTB_KLHL-like"/>
    <property type="match status" value="1"/>
</dbReference>
<feature type="compositionally biased region" description="Low complexity" evidence="1">
    <location>
        <begin position="612"/>
        <end position="623"/>
    </location>
</feature>
<feature type="region of interest" description="Disordered" evidence="1">
    <location>
        <begin position="45"/>
        <end position="65"/>
    </location>
</feature>
<feature type="compositionally biased region" description="Basic and acidic residues" evidence="1">
    <location>
        <begin position="857"/>
        <end position="866"/>
    </location>
</feature>
<dbReference type="Pfam" id="PF07707">
    <property type="entry name" value="BACK"/>
    <property type="match status" value="1"/>
</dbReference>
<reference evidence="3" key="2">
    <citation type="submission" date="2023-04" db="EMBL/GenBank/DDBJ databases">
        <authorList>
            <person name="Bu L."/>
            <person name="Lu L."/>
            <person name="Laidemitt M.R."/>
            <person name="Zhang S.M."/>
            <person name="Mutuku M."/>
            <person name="Mkoji G."/>
            <person name="Steinauer M."/>
            <person name="Loker E.S."/>
        </authorList>
    </citation>
    <scope>NUCLEOTIDE SEQUENCE</scope>
    <source>
        <strain evidence="3">KasaAsao</strain>
        <tissue evidence="3">Whole Snail</tissue>
    </source>
</reference>
<proteinExistence type="predicted"/>
<accession>A0AAD8BBC9</accession>
<feature type="compositionally biased region" description="Acidic residues" evidence="1">
    <location>
        <begin position="480"/>
        <end position="491"/>
    </location>
</feature>
<reference evidence="3" key="1">
    <citation type="journal article" date="2023" name="PLoS Negl. Trop. Dis.">
        <title>A genome sequence for Biomphalaria pfeifferi, the major vector snail for the human-infecting parasite Schistosoma mansoni.</title>
        <authorList>
            <person name="Bu L."/>
            <person name="Lu L."/>
            <person name="Laidemitt M.R."/>
            <person name="Zhang S.M."/>
            <person name="Mutuku M."/>
            <person name="Mkoji G."/>
            <person name="Steinauer M."/>
            <person name="Loker E.S."/>
        </authorList>
    </citation>
    <scope>NUCLEOTIDE SEQUENCE</scope>
    <source>
        <strain evidence="3">KasaAsao</strain>
    </source>
</reference>
<dbReference type="InterPro" id="IPR000210">
    <property type="entry name" value="BTB/POZ_dom"/>
</dbReference>
<evidence type="ECO:0000259" key="2">
    <source>
        <dbReference type="PROSITE" id="PS50097"/>
    </source>
</evidence>
<feature type="compositionally biased region" description="Polar residues" evidence="1">
    <location>
        <begin position="774"/>
        <end position="784"/>
    </location>
</feature>
<name>A0AAD8BBC9_BIOPF</name>
<feature type="compositionally biased region" description="Basic residues" evidence="1">
    <location>
        <begin position="630"/>
        <end position="644"/>
    </location>
</feature>